<evidence type="ECO:0000256" key="2">
    <source>
        <dbReference type="ARBA" id="ARBA00010210"/>
    </source>
</evidence>
<feature type="domain" description="Zinc finger PHD-type" evidence="9">
    <location>
        <begin position="133"/>
        <end position="231"/>
    </location>
</feature>
<dbReference type="CDD" id="cd15505">
    <property type="entry name" value="PHD_ING"/>
    <property type="match status" value="1"/>
</dbReference>
<dbReference type="PANTHER" id="PTHR10333">
    <property type="entry name" value="INHIBITOR OF GROWTH PROTEIN"/>
    <property type="match status" value="1"/>
</dbReference>
<protein>
    <recommendedName>
        <fullName evidence="9">Zinc finger PHD-type domain-containing protein</fullName>
    </recommendedName>
</protein>
<evidence type="ECO:0000256" key="4">
    <source>
        <dbReference type="ARBA" id="ARBA00022771"/>
    </source>
</evidence>
<keyword evidence="3" id="KW-0479">Metal-binding</keyword>
<dbReference type="InterPro" id="IPR028651">
    <property type="entry name" value="ING_fam"/>
</dbReference>
<feature type="compositionally biased region" description="Low complexity" evidence="8">
    <location>
        <begin position="423"/>
        <end position="434"/>
    </location>
</feature>
<evidence type="ECO:0000256" key="1">
    <source>
        <dbReference type="ARBA" id="ARBA00004123"/>
    </source>
</evidence>
<keyword evidence="6" id="KW-0539">Nucleus</keyword>
<gene>
    <name evidence="10" type="ORF">BN946_scf185013.g54</name>
</gene>
<feature type="compositionally biased region" description="Polar residues" evidence="8">
    <location>
        <begin position="408"/>
        <end position="422"/>
    </location>
</feature>
<feature type="site" description="Histone H3K4me3 binding" evidence="7">
    <location>
        <position position="133"/>
    </location>
</feature>
<evidence type="ECO:0000313" key="11">
    <source>
        <dbReference type="Proteomes" id="UP000029665"/>
    </source>
</evidence>
<feature type="site" description="Histone H3K4me3 binding" evidence="7">
    <location>
        <position position="148"/>
    </location>
</feature>
<dbReference type="Gene3D" id="3.30.40.10">
    <property type="entry name" value="Zinc/RING finger domain, C3HC4 (zinc finger)"/>
    <property type="match status" value="1"/>
</dbReference>
<feature type="region of interest" description="Disordered" evidence="8">
    <location>
        <begin position="1"/>
        <end position="72"/>
    </location>
</feature>
<feature type="compositionally biased region" description="Polar residues" evidence="8">
    <location>
        <begin position="324"/>
        <end position="339"/>
    </location>
</feature>
<keyword evidence="11" id="KW-1185">Reference proteome</keyword>
<dbReference type="SMART" id="SM00249">
    <property type="entry name" value="PHD"/>
    <property type="match status" value="1"/>
</dbReference>
<dbReference type="InterPro" id="IPR001965">
    <property type="entry name" value="Znf_PHD"/>
</dbReference>
<comment type="similarity">
    <text evidence="2">Belongs to the ING family.</text>
</comment>
<dbReference type="InterPro" id="IPR013083">
    <property type="entry name" value="Znf_RING/FYVE/PHD"/>
</dbReference>
<sequence length="566" mass="60632">MSVASHLPQNLPAQTSTSNSRQNASGRAGSNTSSNKRNQGENASSRRDAYSTQPPSSHHPSLPPPYTSSSAPLLADAHSSRAMSNGVISDWPHGQLEGPGVPVARNLLAPVDGNDGALSAAEPDGDADDGKTYCFCDGVSYGEMIACDDEECEKEWFHIACVGLTVVPESTWPKEAKEPLFCCGAQHKSANYHKRTVHQRHTKIYFNGHPEASFILRRNSVTSLFHCPKCDKSWAMATPIRNHIFLKCEGYAQYRSSASATSTSDFGELEANQSTSSIDSVESSAHADLSFQMPGERKTPTLIADKTGLESVHREEQVPEGLDSNASPATASAADSNPSEEAPRPSVQVLDNLAPSHYATRFALEQASYTTPMLRPAVWSPIAGTSSAAAADPGSNLDSFAYHGRSHLTSSRGKSSISTPALTPSGSSTSKSSARTLSDDVFLRSLRHPTSHVIKPDPDAISGCDRVARYDLPAGALSSSNATRSPQGERSFSPYTAVQEFLDDLPRPLGHAASHFHKLGLVTESDLNLVCTMPETWEEVGAVLQAGGITMIEWLMVKEALRARAE</sequence>
<comment type="subcellular location">
    <subcellularLocation>
        <location evidence="1">Nucleus</location>
    </subcellularLocation>
</comment>
<keyword evidence="5" id="KW-0862">Zinc</keyword>
<dbReference type="HOGENOM" id="CLU_481577_0_0_1"/>
<name>A0A060SGB7_PYCCI</name>
<dbReference type="GO" id="GO:0000785">
    <property type="term" value="C:chromatin"/>
    <property type="evidence" value="ECO:0007669"/>
    <property type="project" value="UniProtKB-ARBA"/>
</dbReference>
<feature type="site" description="Histone H3K4me3 binding" evidence="7">
    <location>
        <position position="144"/>
    </location>
</feature>
<dbReference type="GO" id="GO:0008270">
    <property type="term" value="F:zinc ion binding"/>
    <property type="evidence" value="ECO:0007669"/>
    <property type="project" value="UniProtKB-KW"/>
</dbReference>
<evidence type="ECO:0000259" key="9">
    <source>
        <dbReference type="SMART" id="SM00249"/>
    </source>
</evidence>
<dbReference type="EMBL" id="CCBP010000121">
    <property type="protein sequence ID" value="CDO73420.1"/>
    <property type="molecule type" value="Genomic_DNA"/>
</dbReference>
<dbReference type="OMA" id="HKSANYH"/>
<organism evidence="10 11">
    <name type="scientific">Pycnoporus cinnabarinus</name>
    <name type="common">Cinnabar-red polypore</name>
    <name type="synonym">Trametes cinnabarina</name>
    <dbReference type="NCBI Taxonomy" id="5643"/>
    <lineage>
        <taxon>Eukaryota</taxon>
        <taxon>Fungi</taxon>
        <taxon>Dikarya</taxon>
        <taxon>Basidiomycota</taxon>
        <taxon>Agaricomycotina</taxon>
        <taxon>Agaricomycetes</taxon>
        <taxon>Polyporales</taxon>
        <taxon>Polyporaceae</taxon>
        <taxon>Trametes</taxon>
    </lineage>
</organism>
<feature type="compositionally biased region" description="Low complexity" evidence="8">
    <location>
        <begin position="50"/>
        <end position="60"/>
    </location>
</feature>
<evidence type="ECO:0000256" key="8">
    <source>
        <dbReference type="SAM" id="MobiDB-lite"/>
    </source>
</evidence>
<keyword evidence="4" id="KW-0863">Zinc-finger</keyword>
<dbReference type="STRING" id="5643.A0A060SGB7"/>
<evidence type="ECO:0000313" key="10">
    <source>
        <dbReference type="EMBL" id="CDO73420.1"/>
    </source>
</evidence>
<feature type="site" description="Histone H3K4me3 binding" evidence="7">
    <location>
        <position position="156"/>
    </location>
</feature>
<dbReference type="GO" id="GO:0005634">
    <property type="term" value="C:nucleus"/>
    <property type="evidence" value="ECO:0007669"/>
    <property type="project" value="UniProtKB-SubCell"/>
</dbReference>
<accession>A0A060SGB7</accession>
<dbReference type="AlphaFoldDB" id="A0A060SGB7"/>
<evidence type="ECO:0000256" key="5">
    <source>
        <dbReference type="ARBA" id="ARBA00022833"/>
    </source>
</evidence>
<feature type="region of interest" description="Disordered" evidence="8">
    <location>
        <begin position="408"/>
        <end position="434"/>
    </location>
</feature>
<reference evidence="10" key="1">
    <citation type="submission" date="2014-01" db="EMBL/GenBank/DDBJ databases">
        <title>The genome of the white-rot fungus Pycnoporus cinnabarinus: a basidiomycete model with a versatile arsenal for lignocellulosic biomass breakdown.</title>
        <authorList>
            <person name="Levasseur A."/>
            <person name="Lomascolo A."/>
            <person name="Ruiz-Duenas F.J."/>
            <person name="Uzan E."/>
            <person name="Piumi F."/>
            <person name="Kues U."/>
            <person name="Ram A.F.J."/>
            <person name="Murat C."/>
            <person name="Haon M."/>
            <person name="Benoit I."/>
            <person name="Arfi Y."/>
            <person name="Chevret D."/>
            <person name="Drula E."/>
            <person name="Kwon M.J."/>
            <person name="Gouret P."/>
            <person name="Lesage-Meessen L."/>
            <person name="Lombard V."/>
            <person name="Mariette J."/>
            <person name="Noirot C."/>
            <person name="Park J."/>
            <person name="Patyshakuliyeva A."/>
            <person name="Wieneger R.A.B."/>
            <person name="Wosten H.A.B."/>
            <person name="Martin F."/>
            <person name="Coutinho P.M."/>
            <person name="de Vries R."/>
            <person name="Martinez A.T."/>
            <person name="Klopp C."/>
            <person name="Pontarotti P."/>
            <person name="Henrissat B."/>
            <person name="Record E."/>
        </authorList>
    </citation>
    <scope>NUCLEOTIDE SEQUENCE [LARGE SCALE GENOMIC DNA]</scope>
    <source>
        <strain evidence="10">BRFM137</strain>
    </source>
</reference>
<evidence type="ECO:0000256" key="3">
    <source>
        <dbReference type="ARBA" id="ARBA00022723"/>
    </source>
</evidence>
<comment type="caution">
    <text evidence="10">The sequence shown here is derived from an EMBL/GenBank/DDBJ whole genome shotgun (WGS) entry which is preliminary data.</text>
</comment>
<proteinExistence type="inferred from homology"/>
<evidence type="ECO:0000256" key="6">
    <source>
        <dbReference type="ARBA" id="ARBA00023242"/>
    </source>
</evidence>
<feature type="compositionally biased region" description="Basic and acidic residues" evidence="8">
    <location>
        <begin position="307"/>
        <end position="317"/>
    </location>
</feature>
<feature type="compositionally biased region" description="Polar residues" evidence="8">
    <location>
        <begin position="7"/>
        <end position="43"/>
    </location>
</feature>
<feature type="region of interest" description="Disordered" evidence="8">
    <location>
        <begin position="290"/>
        <end position="346"/>
    </location>
</feature>
<dbReference type="InterPro" id="IPR011011">
    <property type="entry name" value="Znf_FYVE_PHD"/>
</dbReference>
<evidence type="ECO:0000256" key="7">
    <source>
        <dbReference type="PIRSR" id="PIRSR628651-50"/>
    </source>
</evidence>
<dbReference type="OrthoDB" id="2750410at2759"/>
<dbReference type="Proteomes" id="UP000029665">
    <property type="component" value="Unassembled WGS sequence"/>
</dbReference>
<dbReference type="SUPFAM" id="SSF57903">
    <property type="entry name" value="FYVE/PHD zinc finger"/>
    <property type="match status" value="1"/>
</dbReference>